<dbReference type="CDD" id="cd00082">
    <property type="entry name" value="HisKA"/>
    <property type="match status" value="1"/>
</dbReference>
<dbReference type="AlphaFoldDB" id="A0A6P2D799"/>
<dbReference type="CDD" id="cd00156">
    <property type="entry name" value="REC"/>
    <property type="match status" value="1"/>
</dbReference>
<sequence length="713" mass="77213">MPRRIELSSAPPDPNGPSAFAVAFTGPYSVGVTLGLAVLVPALLVTIALRVRRKLRRPVSPLSDTVPVPPARPVFTPQPEPDAVFRLLFEHHPAPAWVFDEDSLRFVAVNDAVLRRYGYARDRFLTLKVRDVCPDEDADRLIGAPCGPLQWRHRISSGALIAIEVTSHRITSDGRLLRLVVASDAIDRRKAEGALKERDDLLHDVLTNVPCAVSWKDRASIYIGCNDQAARDHGLTVPGEVIGQTDYDLARVSEEAESVRASDLRVIESEEPLLDVEETRTLTDGTKATFLTNRVPLRDSAGRVVGVVGVAQNVTERKRLEDELRHSQKMEAVGRLAGGVAHDFNNLLTIVTGSVHLIRSLPPGDTSLGSYVDEIQGAVDRATALTRQLLAFSRKQPSRPEILDLNEIVTGLASLLRRLLGNRVTIHTDLATEPVRVRADRGHLEQILMNLAVNARDAMPNGGTVTIATAPDIANQFARLTVSDTGTGMSDEVKAKIFEPFFTTKEIGKGTGLGLATVHGIVQQAGGGIEVTSTLGTGTTFAIRLPWCSTPPPPPSGTLTPLAPLSARPGRSVLLVEDEERVRKLVRGTLEGWGYAVTEADRAEEALGLLAVSREFDLLVTDLVMPGMDGRELAARVRAERPGTAIVFISGYVPDLKRLDGFSDGVFLPKPFTPFDLLRCAERALRQRKAHDAHAHSAVPVPVPGSPVGAQEL</sequence>
<evidence type="ECO:0000256" key="5">
    <source>
        <dbReference type="SAM" id="MobiDB-lite"/>
    </source>
</evidence>
<dbReference type="KEGG" id="gms:SOIL9_13580"/>
<comment type="catalytic activity">
    <reaction evidence="1">
        <text>ATP + protein L-histidine = ADP + protein N-phospho-L-histidine.</text>
        <dbReference type="EC" id="2.7.13.3"/>
    </reaction>
</comment>
<dbReference type="SUPFAM" id="SSF52172">
    <property type="entry name" value="CheY-like"/>
    <property type="match status" value="1"/>
</dbReference>
<keyword evidence="6" id="KW-1133">Transmembrane helix</keyword>
<evidence type="ECO:0000313" key="11">
    <source>
        <dbReference type="Proteomes" id="UP000464178"/>
    </source>
</evidence>
<feature type="domain" description="Response regulatory" evidence="8">
    <location>
        <begin position="572"/>
        <end position="685"/>
    </location>
</feature>
<evidence type="ECO:0000256" key="1">
    <source>
        <dbReference type="ARBA" id="ARBA00000085"/>
    </source>
</evidence>
<dbReference type="Gene3D" id="3.30.565.10">
    <property type="entry name" value="Histidine kinase-like ATPase, C-terminal domain"/>
    <property type="match status" value="1"/>
</dbReference>
<dbReference type="SUPFAM" id="SSF55874">
    <property type="entry name" value="ATPase domain of HSP90 chaperone/DNA topoisomerase II/histidine kinase"/>
    <property type="match status" value="1"/>
</dbReference>
<dbReference type="GO" id="GO:0000155">
    <property type="term" value="F:phosphorelay sensor kinase activity"/>
    <property type="evidence" value="ECO:0007669"/>
    <property type="project" value="InterPro"/>
</dbReference>
<evidence type="ECO:0000256" key="3">
    <source>
        <dbReference type="ARBA" id="ARBA00022553"/>
    </source>
</evidence>
<dbReference type="PANTHER" id="PTHR43065">
    <property type="entry name" value="SENSOR HISTIDINE KINASE"/>
    <property type="match status" value="1"/>
</dbReference>
<dbReference type="PROSITE" id="PS50113">
    <property type="entry name" value="PAC"/>
    <property type="match status" value="1"/>
</dbReference>
<evidence type="ECO:0000313" key="10">
    <source>
        <dbReference type="EMBL" id="VTR96356.1"/>
    </source>
</evidence>
<dbReference type="SUPFAM" id="SSF47384">
    <property type="entry name" value="Homodimeric domain of signal transducing histidine kinase"/>
    <property type="match status" value="1"/>
</dbReference>
<dbReference type="InterPro" id="IPR035965">
    <property type="entry name" value="PAS-like_dom_sf"/>
</dbReference>
<feature type="domain" description="PAC" evidence="9">
    <location>
        <begin position="274"/>
        <end position="326"/>
    </location>
</feature>
<dbReference type="PANTHER" id="PTHR43065:SF42">
    <property type="entry name" value="TWO-COMPONENT SENSOR PPRA"/>
    <property type="match status" value="1"/>
</dbReference>
<dbReference type="InterPro" id="IPR003661">
    <property type="entry name" value="HisK_dim/P_dom"/>
</dbReference>
<feature type="domain" description="Histidine kinase" evidence="7">
    <location>
        <begin position="339"/>
        <end position="549"/>
    </location>
</feature>
<dbReference type="InterPro" id="IPR001789">
    <property type="entry name" value="Sig_transdc_resp-reg_receiver"/>
</dbReference>
<dbReference type="Pfam" id="PF02518">
    <property type="entry name" value="HATPase_c"/>
    <property type="match status" value="1"/>
</dbReference>
<keyword evidence="3 4" id="KW-0597">Phosphoprotein</keyword>
<evidence type="ECO:0000256" key="2">
    <source>
        <dbReference type="ARBA" id="ARBA00012438"/>
    </source>
</evidence>
<evidence type="ECO:0000259" key="9">
    <source>
        <dbReference type="PROSITE" id="PS50113"/>
    </source>
</evidence>
<dbReference type="InterPro" id="IPR011006">
    <property type="entry name" value="CheY-like_superfamily"/>
</dbReference>
<feature type="region of interest" description="Disordered" evidence="5">
    <location>
        <begin position="692"/>
        <end position="713"/>
    </location>
</feature>
<dbReference type="PRINTS" id="PR00344">
    <property type="entry name" value="BCTRLSENSOR"/>
</dbReference>
<dbReference type="PROSITE" id="PS50109">
    <property type="entry name" value="HIS_KIN"/>
    <property type="match status" value="1"/>
</dbReference>
<dbReference type="InterPro" id="IPR000014">
    <property type="entry name" value="PAS"/>
</dbReference>
<dbReference type="InterPro" id="IPR004358">
    <property type="entry name" value="Sig_transdc_His_kin-like_C"/>
</dbReference>
<reference evidence="10 11" key="1">
    <citation type="submission" date="2019-05" db="EMBL/GenBank/DDBJ databases">
        <authorList>
            <consortium name="Science for Life Laboratories"/>
        </authorList>
    </citation>
    <scope>NUCLEOTIDE SEQUENCE [LARGE SCALE GENOMIC DNA]</scope>
    <source>
        <strain evidence="10">Soil9</strain>
    </source>
</reference>
<protein>
    <recommendedName>
        <fullName evidence="2">histidine kinase</fullName>
        <ecNumber evidence="2">2.7.13.3</ecNumber>
    </recommendedName>
</protein>
<dbReference type="InterPro" id="IPR000700">
    <property type="entry name" value="PAS-assoc_C"/>
</dbReference>
<keyword evidence="10" id="KW-0808">Transferase</keyword>
<proteinExistence type="predicted"/>
<dbReference type="InterPro" id="IPR036097">
    <property type="entry name" value="HisK_dim/P_sf"/>
</dbReference>
<keyword evidence="11" id="KW-1185">Reference proteome</keyword>
<dbReference type="Pfam" id="PF08448">
    <property type="entry name" value="PAS_4"/>
    <property type="match status" value="1"/>
</dbReference>
<evidence type="ECO:0000256" key="4">
    <source>
        <dbReference type="PROSITE-ProRule" id="PRU00169"/>
    </source>
</evidence>
<dbReference type="InterPro" id="IPR003594">
    <property type="entry name" value="HATPase_dom"/>
</dbReference>
<dbReference type="SMART" id="SM00448">
    <property type="entry name" value="REC"/>
    <property type="match status" value="1"/>
</dbReference>
<dbReference type="Gene3D" id="3.30.450.20">
    <property type="entry name" value="PAS domain"/>
    <property type="match status" value="2"/>
</dbReference>
<name>A0A6P2D799_9BACT</name>
<dbReference type="SMART" id="SM00387">
    <property type="entry name" value="HATPase_c"/>
    <property type="match status" value="1"/>
</dbReference>
<keyword evidence="6" id="KW-0812">Transmembrane</keyword>
<evidence type="ECO:0000259" key="8">
    <source>
        <dbReference type="PROSITE" id="PS50110"/>
    </source>
</evidence>
<gene>
    <name evidence="10" type="ORF">SOIL9_13580</name>
</gene>
<dbReference type="Pfam" id="PF00072">
    <property type="entry name" value="Response_reg"/>
    <property type="match status" value="1"/>
</dbReference>
<feature type="compositionally biased region" description="Low complexity" evidence="5">
    <location>
        <begin position="696"/>
        <end position="713"/>
    </location>
</feature>
<dbReference type="Pfam" id="PF00512">
    <property type="entry name" value="HisKA"/>
    <property type="match status" value="1"/>
</dbReference>
<keyword evidence="6" id="KW-0472">Membrane</keyword>
<dbReference type="SUPFAM" id="SSF55785">
    <property type="entry name" value="PYP-like sensor domain (PAS domain)"/>
    <property type="match status" value="2"/>
</dbReference>
<dbReference type="PROSITE" id="PS50110">
    <property type="entry name" value="RESPONSE_REGULATORY"/>
    <property type="match status" value="1"/>
</dbReference>
<dbReference type="Gene3D" id="3.40.50.2300">
    <property type="match status" value="1"/>
</dbReference>
<feature type="transmembrane region" description="Helical" evidence="6">
    <location>
        <begin position="20"/>
        <end position="49"/>
    </location>
</feature>
<dbReference type="CDD" id="cd00130">
    <property type="entry name" value="PAS"/>
    <property type="match status" value="1"/>
</dbReference>
<accession>A0A6P2D799</accession>
<organism evidence="10 11">
    <name type="scientific">Gemmata massiliana</name>
    <dbReference type="NCBI Taxonomy" id="1210884"/>
    <lineage>
        <taxon>Bacteria</taxon>
        <taxon>Pseudomonadati</taxon>
        <taxon>Planctomycetota</taxon>
        <taxon>Planctomycetia</taxon>
        <taxon>Gemmatales</taxon>
        <taxon>Gemmataceae</taxon>
        <taxon>Gemmata</taxon>
    </lineage>
</organism>
<evidence type="ECO:0000256" key="6">
    <source>
        <dbReference type="SAM" id="Phobius"/>
    </source>
</evidence>
<dbReference type="NCBIfam" id="TIGR00229">
    <property type="entry name" value="sensory_box"/>
    <property type="match status" value="2"/>
</dbReference>
<dbReference type="Proteomes" id="UP000464178">
    <property type="component" value="Chromosome"/>
</dbReference>
<dbReference type="SMART" id="SM00388">
    <property type="entry name" value="HisKA"/>
    <property type="match status" value="1"/>
</dbReference>
<dbReference type="Pfam" id="PF13188">
    <property type="entry name" value="PAS_8"/>
    <property type="match status" value="1"/>
</dbReference>
<dbReference type="InterPro" id="IPR013656">
    <property type="entry name" value="PAS_4"/>
</dbReference>
<dbReference type="InterPro" id="IPR036890">
    <property type="entry name" value="HATPase_C_sf"/>
</dbReference>
<dbReference type="EC" id="2.7.13.3" evidence="2"/>
<feature type="modified residue" description="4-aspartylphosphate" evidence="4">
    <location>
        <position position="622"/>
    </location>
</feature>
<dbReference type="EMBL" id="LR593886">
    <property type="protein sequence ID" value="VTR96356.1"/>
    <property type="molecule type" value="Genomic_DNA"/>
</dbReference>
<keyword evidence="10" id="KW-0418">Kinase</keyword>
<dbReference type="InterPro" id="IPR005467">
    <property type="entry name" value="His_kinase_dom"/>
</dbReference>
<evidence type="ECO:0000259" key="7">
    <source>
        <dbReference type="PROSITE" id="PS50109"/>
    </source>
</evidence>
<dbReference type="Gene3D" id="1.10.287.130">
    <property type="match status" value="1"/>
</dbReference>
<dbReference type="RefSeq" id="WP_162670652.1">
    <property type="nucleotide sequence ID" value="NZ_LR593886.1"/>
</dbReference>